<gene>
    <name evidence="6" type="ORF">A3F84_11635</name>
</gene>
<dbReference type="Pfam" id="PF02826">
    <property type="entry name" value="2-Hacid_dh_C"/>
    <property type="match status" value="1"/>
</dbReference>
<evidence type="ECO:0000259" key="5">
    <source>
        <dbReference type="Pfam" id="PF02826"/>
    </source>
</evidence>
<keyword evidence="1 3" id="KW-0560">Oxidoreductase</keyword>
<dbReference type="Pfam" id="PF00389">
    <property type="entry name" value="2-Hacid_dh"/>
    <property type="match status" value="1"/>
</dbReference>
<dbReference type="InterPro" id="IPR006140">
    <property type="entry name" value="D-isomer_DH_NAD-bd"/>
</dbReference>
<comment type="similarity">
    <text evidence="3">Belongs to the D-isomer specific 2-hydroxyacid dehydrogenase family.</text>
</comment>
<feature type="domain" description="D-isomer specific 2-hydroxyacid dehydrogenase NAD-binding" evidence="5">
    <location>
        <begin position="100"/>
        <end position="277"/>
    </location>
</feature>
<reference evidence="6 7" key="1">
    <citation type="journal article" date="2016" name="Nat. Commun.">
        <title>Thousands of microbial genomes shed light on interconnected biogeochemical processes in an aquifer system.</title>
        <authorList>
            <person name="Anantharaman K."/>
            <person name="Brown C.T."/>
            <person name="Hug L.A."/>
            <person name="Sharon I."/>
            <person name="Castelle C.J."/>
            <person name="Probst A.J."/>
            <person name="Thomas B.C."/>
            <person name="Singh A."/>
            <person name="Wilkins M.J."/>
            <person name="Karaoz U."/>
            <person name="Brodie E.L."/>
            <person name="Williams K.H."/>
            <person name="Hubbard S.S."/>
            <person name="Banfield J.F."/>
        </authorList>
    </citation>
    <scope>NUCLEOTIDE SEQUENCE [LARGE SCALE GENOMIC DNA]</scope>
    <source>
        <strain evidence="7">RIFCSPLOWO2_12_FULL_64_10</strain>
    </source>
</reference>
<evidence type="ECO:0008006" key="8">
    <source>
        <dbReference type="Google" id="ProtNLM"/>
    </source>
</evidence>
<evidence type="ECO:0000256" key="2">
    <source>
        <dbReference type="ARBA" id="ARBA00023027"/>
    </source>
</evidence>
<comment type="caution">
    <text evidence="6">The sequence shown here is derived from an EMBL/GenBank/DDBJ whole genome shotgun (WGS) entry which is preliminary data.</text>
</comment>
<evidence type="ECO:0000313" key="6">
    <source>
        <dbReference type="EMBL" id="OGG47160.1"/>
    </source>
</evidence>
<organism evidence="6 7">
    <name type="scientific">Handelsmanbacteria sp. (strain RIFCSPLOWO2_12_FULL_64_10)</name>
    <dbReference type="NCBI Taxonomy" id="1817868"/>
    <lineage>
        <taxon>Bacteria</taxon>
        <taxon>Candidatus Handelsmaniibacteriota</taxon>
    </lineage>
</organism>
<dbReference type="SUPFAM" id="SSF52283">
    <property type="entry name" value="Formate/glycerate dehydrogenase catalytic domain-like"/>
    <property type="match status" value="1"/>
</dbReference>
<evidence type="ECO:0000259" key="4">
    <source>
        <dbReference type="Pfam" id="PF00389"/>
    </source>
</evidence>
<dbReference type="PANTHER" id="PTHR43333">
    <property type="entry name" value="2-HACID_DH_C DOMAIN-CONTAINING PROTEIN"/>
    <property type="match status" value="1"/>
</dbReference>
<dbReference type="InterPro" id="IPR006139">
    <property type="entry name" value="D-isomer_2_OHA_DH_cat_dom"/>
</dbReference>
<dbReference type="PANTHER" id="PTHR43333:SF1">
    <property type="entry name" value="D-ISOMER SPECIFIC 2-HYDROXYACID DEHYDROGENASE NAD-BINDING DOMAIN-CONTAINING PROTEIN"/>
    <property type="match status" value="1"/>
</dbReference>
<dbReference type="CDD" id="cd05300">
    <property type="entry name" value="2-Hacid_dh_1"/>
    <property type="match status" value="1"/>
</dbReference>
<evidence type="ECO:0000313" key="7">
    <source>
        <dbReference type="Proteomes" id="UP000178606"/>
    </source>
</evidence>
<protein>
    <recommendedName>
        <fullName evidence="8">Hydroxyacid dehydrogenase</fullName>
    </recommendedName>
</protein>
<name>A0A1F6CDV9_HANXR</name>
<dbReference type="EMBL" id="MFKF01000270">
    <property type="protein sequence ID" value="OGG47160.1"/>
    <property type="molecule type" value="Genomic_DNA"/>
</dbReference>
<sequence length="315" mass="34827">MKILIPAVRDAALQRLRRVAPGVEFLIARNEQEALGLAAEADAAYTFCTPAVIQAAPRLRWVQVGSAGVERYPFRELRERGITFTNAKEIYGIQLADHTMALILAFSRQLPFLFRAQQRQVWESRKNSPPGELTGQTLLVVGLGGTGLETARRAAGFGLRITATRRRTDLPRPDFVEAVHPPERLHDLLPEADWVAVCLPLTVHTRDTFHDAEFDLMKRTAYIVCVTRGGIINTEALVRALDAGKIAGAGLDVTDPEPLPAGHTLWTRGNVIITPHASGHSPHSGTRMFDLFCENVRRFAAGEPLLNVVDMELQY</sequence>
<feature type="domain" description="D-isomer specific 2-hydroxyacid dehydrogenase catalytic" evidence="4">
    <location>
        <begin position="9"/>
        <end position="309"/>
    </location>
</feature>
<dbReference type="SUPFAM" id="SSF51735">
    <property type="entry name" value="NAD(P)-binding Rossmann-fold domains"/>
    <property type="match status" value="1"/>
</dbReference>
<dbReference type="GO" id="GO:0051287">
    <property type="term" value="F:NAD binding"/>
    <property type="evidence" value="ECO:0007669"/>
    <property type="project" value="InterPro"/>
</dbReference>
<keyword evidence="2" id="KW-0520">NAD</keyword>
<dbReference type="Gene3D" id="3.40.50.720">
    <property type="entry name" value="NAD(P)-binding Rossmann-like Domain"/>
    <property type="match status" value="2"/>
</dbReference>
<dbReference type="Proteomes" id="UP000178606">
    <property type="component" value="Unassembled WGS sequence"/>
</dbReference>
<accession>A0A1F6CDV9</accession>
<dbReference type="InterPro" id="IPR036291">
    <property type="entry name" value="NAD(P)-bd_dom_sf"/>
</dbReference>
<evidence type="ECO:0000256" key="1">
    <source>
        <dbReference type="ARBA" id="ARBA00023002"/>
    </source>
</evidence>
<evidence type="ECO:0000256" key="3">
    <source>
        <dbReference type="RuleBase" id="RU003719"/>
    </source>
</evidence>
<dbReference type="AlphaFoldDB" id="A0A1F6CDV9"/>
<proteinExistence type="inferred from homology"/>
<dbReference type="GO" id="GO:0016616">
    <property type="term" value="F:oxidoreductase activity, acting on the CH-OH group of donors, NAD or NADP as acceptor"/>
    <property type="evidence" value="ECO:0007669"/>
    <property type="project" value="InterPro"/>
</dbReference>